<feature type="signal peptide" evidence="1">
    <location>
        <begin position="1"/>
        <end position="21"/>
    </location>
</feature>
<dbReference type="SUPFAM" id="SSF48452">
    <property type="entry name" value="TPR-like"/>
    <property type="match status" value="1"/>
</dbReference>
<dbReference type="EMBL" id="PYVF01000017">
    <property type="protein sequence ID" value="PTB89393.1"/>
    <property type="molecule type" value="Genomic_DNA"/>
</dbReference>
<gene>
    <name evidence="2" type="ORF">C9927_01955</name>
</gene>
<dbReference type="Gene3D" id="1.25.40.10">
    <property type="entry name" value="Tetratricopeptide repeat domain"/>
    <property type="match status" value="1"/>
</dbReference>
<feature type="chain" id="PRO_5015729874" evidence="1">
    <location>
        <begin position="22"/>
        <end position="149"/>
    </location>
</feature>
<dbReference type="Proteomes" id="UP000242087">
    <property type="component" value="Unassembled WGS sequence"/>
</dbReference>
<evidence type="ECO:0000256" key="1">
    <source>
        <dbReference type="SAM" id="SignalP"/>
    </source>
</evidence>
<name>A0A2T4D6F4_9GAMM</name>
<comment type="caution">
    <text evidence="2">The sequence shown here is derived from an EMBL/GenBank/DDBJ whole genome shotgun (WGS) entry which is preliminary data.</text>
</comment>
<evidence type="ECO:0000313" key="3">
    <source>
        <dbReference type="Proteomes" id="UP000242087"/>
    </source>
</evidence>
<accession>A0A2T4D6F4</accession>
<dbReference type="AlphaFoldDB" id="A0A2T4D6F4"/>
<reference evidence="2 3" key="1">
    <citation type="submission" date="2018-03" db="EMBL/GenBank/DDBJ databases">
        <title>Cross-interface Injection: A General Nanoliter Liquid Handling Method Applied to Single Cells Genome Amplification Automated Nanoliter Liquid Handling Applied to Single Cell Multiple Displacement Amplification.</title>
        <authorList>
            <person name="Yun J."/>
            <person name="Xu P."/>
            <person name="Xu J."/>
            <person name="Dai X."/>
            <person name="Wang Y."/>
            <person name="Zheng X."/>
            <person name="Cao C."/>
            <person name="Yi Q."/>
            <person name="Zhu Y."/>
            <person name="Wang L."/>
            <person name="Dong Z."/>
            <person name="Huang Y."/>
            <person name="Huang L."/>
            <person name="Du W."/>
        </authorList>
    </citation>
    <scope>NUCLEOTIDE SEQUENCE [LARGE SCALE GENOMIC DNA]</scope>
    <source>
        <strain evidence="2 3">A12-4</strain>
    </source>
</reference>
<dbReference type="InterPro" id="IPR011990">
    <property type="entry name" value="TPR-like_helical_dom_sf"/>
</dbReference>
<protein>
    <submittedName>
        <fullName evidence="2">Uncharacterized protein</fullName>
    </submittedName>
</protein>
<proteinExistence type="predicted"/>
<organism evidence="2 3">
    <name type="scientific">Pseudidiomarina aestuarii</name>
    <dbReference type="NCBI Taxonomy" id="624146"/>
    <lineage>
        <taxon>Bacteria</taxon>
        <taxon>Pseudomonadati</taxon>
        <taxon>Pseudomonadota</taxon>
        <taxon>Gammaproteobacteria</taxon>
        <taxon>Alteromonadales</taxon>
        <taxon>Idiomarinaceae</taxon>
        <taxon>Pseudidiomarina</taxon>
    </lineage>
</organism>
<evidence type="ECO:0000313" key="2">
    <source>
        <dbReference type="EMBL" id="PTB89393.1"/>
    </source>
</evidence>
<keyword evidence="1" id="KW-0732">Signal</keyword>
<sequence>MNRLSLFLVLMCAGCASTSQQEEPFVQQLQKTAAAAYHIGDLHQAEGLWQQAVVANPGAFSNWCSLGQVRFRLHQYDASAVGYQRCLEGNSAQPLVWHNLAAVRLRQATEALLEGTIHFDDRPESERLKRDYQALLEHLLKLQRATVKP</sequence>